<keyword evidence="6 7" id="KW-0482">Metalloprotease</keyword>
<dbReference type="Pfam" id="PF01432">
    <property type="entry name" value="Peptidase_M3"/>
    <property type="match status" value="1"/>
</dbReference>
<dbReference type="Gene3D" id="1.10.1370.10">
    <property type="entry name" value="Neurolysin, domain 3"/>
    <property type="match status" value="1"/>
</dbReference>
<evidence type="ECO:0000313" key="10">
    <source>
        <dbReference type="Proteomes" id="UP001148203"/>
    </source>
</evidence>
<evidence type="ECO:0000256" key="7">
    <source>
        <dbReference type="RuleBase" id="RU003435"/>
    </source>
</evidence>
<evidence type="ECO:0000256" key="5">
    <source>
        <dbReference type="ARBA" id="ARBA00022833"/>
    </source>
</evidence>
<evidence type="ECO:0000259" key="8">
    <source>
        <dbReference type="Pfam" id="PF01432"/>
    </source>
</evidence>
<gene>
    <name evidence="9" type="ORF">M5G11_11455</name>
</gene>
<keyword evidence="5 7" id="KW-0862">Zinc</keyword>
<comment type="caution">
    <text evidence="9">The sequence shown here is derived from an EMBL/GenBank/DDBJ whole genome shotgun (WGS) entry which is preliminary data.</text>
</comment>
<accession>A0ABT5NSM1</accession>
<feature type="domain" description="Peptidase M3A/M3B catalytic" evidence="8">
    <location>
        <begin position="222"/>
        <end position="656"/>
    </location>
</feature>
<name>A0ABT5NSM1_9PSED</name>
<evidence type="ECO:0000256" key="4">
    <source>
        <dbReference type="ARBA" id="ARBA00022801"/>
    </source>
</evidence>
<keyword evidence="3 7" id="KW-0479">Metal-binding</keyword>
<evidence type="ECO:0000256" key="2">
    <source>
        <dbReference type="ARBA" id="ARBA00022670"/>
    </source>
</evidence>
<evidence type="ECO:0000313" key="9">
    <source>
        <dbReference type="EMBL" id="MDD0991152.1"/>
    </source>
</evidence>
<proteinExistence type="inferred from homology"/>
<evidence type="ECO:0000256" key="6">
    <source>
        <dbReference type="ARBA" id="ARBA00023049"/>
    </source>
</evidence>
<dbReference type="SUPFAM" id="SSF55486">
    <property type="entry name" value="Metalloproteases ('zincins'), catalytic domain"/>
    <property type="match status" value="1"/>
</dbReference>
<dbReference type="InterPro" id="IPR024079">
    <property type="entry name" value="MetalloPept_cat_dom_sf"/>
</dbReference>
<dbReference type="Gene3D" id="3.40.390.10">
    <property type="entry name" value="Collagenase (Catalytic Domain)"/>
    <property type="match status" value="1"/>
</dbReference>
<dbReference type="InterPro" id="IPR045090">
    <property type="entry name" value="Pept_M3A_M3B"/>
</dbReference>
<dbReference type="RefSeq" id="WP_273912962.1">
    <property type="nucleotide sequence ID" value="NZ_JAMDGX010000072.1"/>
</dbReference>
<comment type="cofactor">
    <cofactor evidence="7">
        <name>Zn(2+)</name>
        <dbReference type="ChEBI" id="CHEBI:29105"/>
    </cofactor>
    <text evidence="7">Binds 1 zinc ion.</text>
</comment>
<keyword evidence="10" id="KW-1185">Reference proteome</keyword>
<evidence type="ECO:0000256" key="3">
    <source>
        <dbReference type="ARBA" id="ARBA00022723"/>
    </source>
</evidence>
<dbReference type="PANTHER" id="PTHR11804:SF84">
    <property type="entry name" value="SACCHAROLYSIN"/>
    <property type="match status" value="1"/>
</dbReference>
<dbReference type="InterPro" id="IPR001567">
    <property type="entry name" value="Pept_M3A_M3B_dom"/>
</dbReference>
<organism evidence="9 10">
    <name type="scientific">Pseudomonas fontis</name>
    <dbReference type="NCBI Taxonomy" id="2942633"/>
    <lineage>
        <taxon>Bacteria</taxon>
        <taxon>Pseudomonadati</taxon>
        <taxon>Pseudomonadota</taxon>
        <taxon>Gammaproteobacteria</taxon>
        <taxon>Pseudomonadales</taxon>
        <taxon>Pseudomonadaceae</taxon>
        <taxon>Pseudomonas</taxon>
    </lineage>
</organism>
<keyword evidence="2 7" id="KW-0645">Protease</keyword>
<dbReference type="InterPro" id="IPR024077">
    <property type="entry name" value="Neurolysin/TOP_dom2"/>
</dbReference>
<protein>
    <submittedName>
        <fullName evidence="9">M3 family metallopeptidase</fullName>
    </submittedName>
</protein>
<reference evidence="9 10" key="1">
    <citation type="submission" date="2022-05" db="EMBL/GenBank/DDBJ databases">
        <title>Novel Pseudomonas spp. Isolated from a Rainbow Trout Aquaculture Facility.</title>
        <authorList>
            <person name="Testerman T."/>
            <person name="Graf J."/>
        </authorList>
    </citation>
    <scope>NUCLEOTIDE SEQUENCE [LARGE SCALE GENOMIC DNA]</scope>
    <source>
        <strain evidence="9 10">ID681</strain>
    </source>
</reference>
<evidence type="ECO:0000256" key="1">
    <source>
        <dbReference type="ARBA" id="ARBA00006040"/>
    </source>
</evidence>
<dbReference type="PANTHER" id="PTHR11804">
    <property type="entry name" value="PROTEASE M3 THIMET OLIGOPEPTIDASE-RELATED"/>
    <property type="match status" value="1"/>
</dbReference>
<comment type="similarity">
    <text evidence="1 7">Belongs to the peptidase M3 family.</text>
</comment>
<sequence>MTDNPLLQPFAVAPYHQLGLQHLIPAIEQIIDDNRQAVQRIIASQAGRPTWDDLVMAIDALDARLDKAFAVMVALQTLGEAWIAAVDQCDDLVRDYRLETRQNATLLALYEDLANGPQGQNLSRLQKASLTAARKAFRLAGCHLNSAERAHLLDLEHQIKTLEHTYSSTLRKAREEAMLIEDASLLAGVPGPDLALMASRAEAHAQQGWRVTLEPLSCLPILRHASNRELREAVYRAFHGAAPENTAVLGELTLLRNEKARLLGFARFAELSLQSKAFESPEQVSAFLQGLIDQGRGHFLEEHLPVQASARNAGIEALQPWDIEFYTHHGQAQDTGLSEDQFKAHFALPAVLDAMRELALNVFGVQILPSQQPVWHPQVQAFEVWKDHALLGHFYMDLLAREGKPDFGWSNGHARHVSADGVFQCAAAWMYFALVAVDGAPVLLCRQDLAVLYHEFGHCLHHFLVEHGDYRLANLEALGIDRTEFDGEFVERWTWSVDYLMGIARHVETAAPLPREALAAYLDKKRHQQSNLLAWQLAQAHFDLQLHLTHDAEHDVQPLVEKTFNAVLPYALADFERPASAFDHLVNGYAAGFYCYLWSRIYAVDAFGRFEAEGVLNAQTGEDFCATMLAPGRLGNLHDHFNAFRGRPMSTQPFLTWSGLAAT</sequence>
<dbReference type="EMBL" id="JAMDGY010000026">
    <property type="protein sequence ID" value="MDD0991152.1"/>
    <property type="molecule type" value="Genomic_DNA"/>
</dbReference>
<keyword evidence="4 7" id="KW-0378">Hydrolase</keyword>
<dbReference type="Proteomes" id="UP001148203">
    <property type="component" value="Unassembled WGS sequence"/>
</dbReference>